<dbReference type="PROSITE" id="PS50097">
    <property type="entry name" value="BTB"/>
    <property type="match status" value="1"/>
</dbReference>
<dbReference type="InterPro" id="IPR011333">
    <property type="entry name" value="SKP1/BTB/POZ_sf"/>
</dbReference>
<dbReference type="Pfam" id="PF00651">
    <property type="entry name" value="BTB"/>
    <property type="match status" value="1"/>
</dbReference>
<proteinExistence type="predicted"/>
<dbReference type="InterPro" id="IPR000210">
    <property type="entry name" value="BTB/POZ_dom"/>
</dbReference>
<evidence type="ECO:0000313" key="3">
    <source>
        <dbReference type="Proteomes" id="UP000054248"/>
    </source>
</evidence>
<organism evidence="2 3">
    <name type="scientific">Tulasnella calospora MUT 4182</name>
    <dbReference type="NCBI Taxonomy" id="1051891"/>
    <lineage>
        <taxon>Eukaryota</taxon>
        <taxon>Fungi</taxon>
        <taxon>Dikarya</taxon>
        <taxon>Basidiomycota</taxon>
        <taxon>Agaricomycotina</taxon>
        <taxon>Agaricomycetes</taxon>
        <taxon>Cantharellales</taxon>
        <taxon>Tulasnellaceae</taxon>
        <taxon>Tulasnella</taxon>
    </lineage>
</organism>
<reference evidence="3" key="2">
    <citation type="submission" date="2015-01" db="EMBL/GenBank/DDBJ databases">
        <title>Evolutionary Origins and Diversification of the Mycorrhizal Mutualists.</title>
        <authorList>
            <consortium name="DOE Joint Genome Institute"/>
            <consortium name="Mycorrhizal Genomics Consortium"/>
            <person name="Kohler A."/>
            <person name="Kuo A."/>
            <person name="Nagy L.G."/>
            <person name="Floudas D."/>
            <person name="Copeland A."/>
            <person name="Barry K.W."/>
            <person name="Cichocki N."/>
            <person name="Veneault-Fourrey C."/>
            <person name="LaButti K."/>
            <person name="Lindquist E.A."/>
            <person name="Lipzen A."/>
            <person name="Lundell T."/>
            <person name="Morin E."/>
            <person name="Murat C."/>
            <person name="Riley R."/>
            <person name="Ohm R."/>
            <person name="Sun H."/>
            <person name="Tunlid A."/>
            <person name="Henrissat B."/>
            <person name="Grigoriev I.V."/>
            <person name="Hibbett D.S."/>
            <person name="Martin F."/>
        </authorList>
    </citation>
    <scope>NUCLEOTIDE SEQUENCE [LARGE SCALE GENOMIC DNA]</scope>
    <source>
        <strain evidence="3">MUT 4182</strain>
    </source>
</reference>
<dbReference type="EMBL" id="KN823021">
    <property type="protein sequence ID" value="KIO26633.1"/>
    <property type="molecule type" value="Genomic_DNA"/>
</dbReference>
<gene>
    <name evidence="2" type="ORF">M407DRAFT_24077</name>
</gene>
<dbReference type="Proteomes" id="UP000054248">
    <property type="component" value="Unassembled WGS sequence"/>
</dbReference>
<dbReference type="Gene3D" id="3.30.710.10">
    <property type="entry name" value="Potassium Channel Kv1.1, Chain A"/>
    <property type="match status" value="1"/>
</dbReference>
<dbReference type="OrthoDB" id="3164835at2759"/>
<evidence type="ECO:0000313" key="2">
    <source>
        <dbReference type="EMBL" id="KIO26633.1"/>
    </source>
</evidence>
<reference evidence="2 3" key="1">
    <citation type="submission" date="2014-04" db="EMBL/GenBank/DDBJ databases">
        <authorList>
            <consortium name="DOE Joint Genome Institute"/>
            <person name="Kuo A."/>
            <person name="Girlanda M."/>
            <person name="Perotto S."/>
            <person name="Kohler A."/>
            <person name="Nagy L.G."/>
            <person name="Floudas D."/>
            <person name="Copeland A."/>
            <person name="Barry K.W."/>
            <person name="Cichocki N."/>
            <person name="Veneault-Fourrey C."/>
            <person name="LaButti K."/>
            <person name="Lindquist E.A."/>
            <person name="Lipzen A."/>
            <person name="Lundell T."/>
            <person name="Morin E."/>
            <person name="Murat C."/>
            <person name="Sun H."/>
            <person name="Tunlid A."/>
            <person name="Henrissat B."/>
            <person name="Grigoriev I.V."/>
            <person name="Hibbett D.S."/>
            <person name="Martin F."/>
            <person name="Nordberg H.P."/>
            <person name="Cantor M.N."/>
            <person name="Hua S.X."/>
        </authorList>
    </citation>
    <scope>NUCLEOTIDE SEQUENCE [LARGE SCALE GENOMIC DNA]</scope>
    <source>
        <strain evidence="2 3">MUT 4182</strain>
    </source>
</reference>
<dbReference type="SMART" id="SM00225">
    <property type="entry name" value="BTB"/>
    <property type="match status" value="1"/>
</dbReference>
<dbReference type="SUPFAM" id="SSF54695">
    <property type="entry name" value="POZ domain"/>
    <property type="match status" value="1"/>
</dbReference>
<accession>A0A0C3KZ20</accession>
<dbReference type="HOGENOM" id="CLU_052397_1_0_1"/>
<feature type="domain" description="BTB" evidence="1">
    <location>
        <begin position="23"/>
        <end position="84"/>
    </location>
</feature>
<keyword evidence="3" id="KW-1185">Reference proteome</keyword>
<name>A0A0C3KZ20_9AGAM</name>
<dbReference type="AlphaFoldDB" id="A0A0C3KZ20"/>
<protein>
    <recommendedName>
        <fullName evidence="1">BTB domain-containing protein</fullName>
    </recommendedName>
</protein>
<evidence type="ECO:0000259" key="1">
    <source>
        <dbReference type="PROSITE" id="PS50097"/>
    </source>
</evidence>
<sequence length="303" mass="34317">MTELMEDTPGYAVSSPFDSASPGDCYFRARDGTRFKVLRHVLVDTSPYFVDLLKGVTASTSSELPIFDIDEDARTLHALLAFLYPVHVPDLLNGALILQLADIEEKYCIPESRIALGFSTAMEIHFADKTKPIERAIDLFSLAWRFDSRQACHFISRHTHPVDLTDKTTVKKSVHYSKSIESYIALTELRRQREFSLDGIIEALEPKKHFCPSHSSSDKMFFTFISMMKTAARHALLAPFPICHDAFSFLGIQGTDGIRVVTWCSSCYAGADRTRLTNQLREAISRYPQVVSIVPDEDVWRVW</sequence>